<dbReference type="Proteomes" id="UP000320857">
    <property type="component" value="Unassembled WGS sequence"/>
</dbReference>
<dbReference type="OrthoDB" id="8443433at2"/>
<sequence length="294" mass="31942">MTASLEDLEEQLVQLRALLREARRARDSATVAQVRCELREVETAWEAALDAEEAVEYDTRQPPSPGPTGRPPLDPTPSSRPTPQAKRSSQGAVPVREQVHQALTLLGAPAAPKLISAAHEAFFSGSLVAAKLASLRRDEERSFNAQGYARPYYICAALTHDHLTPARGLLAVSVWPLERRVLGPLSPRVDFLTHAVGTAEQIQRLTTAGHPPSNAAWQLLRRFALNIPGAYADDLDPARVISAAHTEAAVHQESDDTQRSVAAERARSGLTDSQRLFGAARPHSARRDADTTGR</sequence>
<reference evidence="5" key="2">
    <citation type="submission" date="2020-05" db="EMBL/GenBank/DDBJ databases">
        <title>Classification of alakaliphilic streptomycetes isolated from an alkaline soil next to Lonar Crater, India and a proposal for the recognition of Streptomyces alkaliterrae sp. nov.</title>
        <authorList>
            <person name="Golinska P."/>
        </authorList>
    </citation>
    <scope>NUCLEOTIDE SEQUENCE [LARGE SCALE GENOMIC DNA]</scope>
    <source>
        <strain evidence="5">OF8</strain>
    </source>
</reference>
<feature type="compositionally biased region" description="Polar residues" evidence="1">
    <location>
        <begin position="81"/>
        <end position="91"/>
    </location>
</feature>
<organism evidence="3 4">
    <name type="scientific">Streptomyces alkaliterrae</name>
    <dbReference type="NCBI Taxonomy" id="2213162"/>
    <lineage>
        <taxon>Bacteria</taxon>
        <taxon>Bacillati</taxon>
        <taxon>Actinomycetota</taxon>
        <taxon>Actinomycetes</taxon>
        <taxon>Kitasatosporales</taxon>
        <taxon>Streptomycetaceae</taxon>
        <taxon>Streptomyces</taxon>
    </lineage>
</organism>
<feature type="region of interest" description="Disordered" evidence="1">
    <location>
        <begin position="249"/>
        <end position="294"/>
    </location>
</feature>
<name>A0A5P0YNQ9_9ACTN</name>
<feature type="compositionally biased region" description="Pro residues" evidence="1">
    <location>
        <begin position="62"/>
        <end position="80"/>
    </location>
</feature>
<evidence type="ECO:0000313" key="5">
    <source>
        <dbReference type="Proteomes" id="UP000517765"/>
    </source>
</evidence>
<evidence type="ECO:0000313" key="3">
    <source>
        <dbReference type="EMBL" id="MQS01297.1"/>
    </source>
</evidence>
<dbReference type="AlphaFoldDB" id="A0A5P0YNQ9"/>
<evidence type="ECO:0000313" key="4">
    <source>
        <dbReference type="Proteomes" id="UP000320857"/>
    </source>
</evidence>
<reference evidence="3 4" key="1">
    <citation type="submission" date="2019-10" db="EMBL/GenBank/DDBJ databases">
        <title>Streptomyces sp. nov., a novel actinobacterium isolated from alkaline environment.</title>
        <authorList>
            <person name="Golinska P."/>
        </authorList>
    </citation>
    <scope>NUCLEOTIDE SEQUENCE [LARGE SCALE GENOMIC DNA]</scope>
    <source>
        <strain evidence="3 4">OF1</strain>
    </source>
</reference>
<accession>A0A5P0YNQ9</accession>
<protein>
    <submittedName>
        <fullName evidence="3">Uncharacterized protein</fullName>
    </submittedName>
</protein>
<dbReference type="EMBL" id="JABJXA010000011">
    <property type="protein sequence ID" value="MBB1257861.1"/>
    <property type="molecule type" value="Genomic_DNA"/>
</dbReference>
<evidence type="ECO:0000256" key="1">
    <source>
        <dbReference type="SAM" id="MobiDB-lite"/>
    </source>
</evidence>
<dbReference type="Proteomes" id="UP000517765">
    <property type="component" value="Unassembled WGS sequence"/>
</dbReference>
<feature type="compositionally biased region" description="Basic and acidic residues" evidence="1">
    <location>
        <begin position="249"/>
        <end position="267"/>
    </location>
</feature>
<keyword evidence="4" id="KW-1185">Reference proteome</keyword>
<feature type="compositionally biased region" description="Basic and acidic residues" evidence="1">
    <location>
        <begin position="285"/>
        <end position="294"/>
    </location>
</feature>
<dbReference type="RefSeq" id="WP_143646775.1">
    <property type="nucleotide sequence ID" value="NZ_JABJXA010000011.1"/>
</dbReference>
<proteinExistence type="predicted"/>
<feature type="region of interest" description="Disordered" evidence="1">
    <location>
        <begin position="55"/>
        <end position="94"/>
    </location>
</feature>
<gene>
    <name evidence="3" type="ORF">FNX44_005295</name>
    <name evidence="2" type="ORF">H3147_03330</name>
</gene>
<evidence type="ECO:0000313" key="2">
    <source>
        <dbReference type="EMBL" id="MBB1257861.1"/>
    </source>
</evidence>
<reference evidence="2" key="3">
    <citation type="journal article" name="Syst. Appl. Microbiol.">
        <title>Streptomyces alkaliterrae sp. nov., isolated from an alkaline soil, and emended descriptions of Streptomyces alkaliphilus, Streptomyces calidiresistens and Streptomyces durbertensis.</title>
        <authorList>
            <person name="Swiecimska M."/>
            <person name="Golinska P."/>
            <person name="Nouioui I."/>
            <person name="Wypij M."/>
            <person name="Rai M."/>
            <person name="Sangal V."/>
            <person name="Goodfellow M."/>
        </authorList>
    </citation>
    <scope>NUCLEOTIDE SEQUENCE</scope>
    <source>
        <strain evidence="2">OF8</strain>
    </source>
</reference>
<comment type="caution">
    <text evidence="3">The sequence shown here is derived from an EMBL/GenBank/DDBJ whole genome shotgun (WGS) entry which is preliminary data.</text>
</comment>
<dbReference type="EMBL" id="VJYK02000034">
    <property type="protein sequence ID" value="MQS01297.1"/>
    <property type="molecule type" value="Genomic_DNA"/>
</dbReference>